<accession>A0A075B283</accession>
<dbReference type="HOGENOM" id="CLU_731876_0_0_1"/>
<name>A0A075B283_ROZAC</name>
<evidence type="ECO:0000256" key="1">
    <source>
        <dbReference type="SAM" id="MobiDB-lite"/>
    </source>
</evidence>
<feature type="compositionally biased region" description="Basic and acidic residues" evidence="1">
    <location>
        <begin position="143"/>
        <end position="159"/>
    </location>
</feature>
<keyword evidence="3" id="KW-1185">Reference proteome</keyword>
<dbReference type="EMBL" id="KE560506">
    <property type="protein sequence ID" value="EPZ36627.1"/>
    <property type="molecule type" value="Genomic_DNA"/>
</dbReference>
<dbReference type="Proteomes" id="UP000030755">
    <property type="component" value="Unassembled WGS sequence"/>
</dbReference>
<evidence type="ECO:0000313" key="2">
    <source>
        <dbReference type="EMBL" id="EPZ36627.1"/>
    </source>
</evidence>
<organism evidence="2 3">
    <name type="scientific">Rozella allomycis (strain CSF55)</name>
    <dbReference type="NCBI Taxonomy" id="988480"/>
    <lineage>
        <taxon>Eukaryota</taxon>
        <taxon>Fungi</taxon>
        <taxon>Fungi incertae sedis</taxon>
        <taxon>Cryptomycota</taxon>
        <taxon>Cryptomycota incertae sedis</taxon>
        <taxon>Rozella</taxon>
    </lineage>
</organism>
<dbReference type="AlphaFoldDB" id="A0A075B283"/>
<proteinExistence type="predicted"/>
<reference evidence="2 3" key="1">
    <citation type="journal article" date="2013" name="Curr. Biol.">
        <title>Shared signatures of parasitism and phylogenomics unite Cryptomycota and microsporidia.</title>
        <authorList>
            <person name="James T.Y."/>
            <person name="Pelin A."/>
            <person name="Bonen L."/>
            <person name="Ahrendt S."/>
            <person name="Sain D."/>
            <person name="Corradi N."/>
            <person name="Stajich J.E."/>
        </authorList>
    </citation>
    <scope>NUCLEOTIDE SEQUENCE [LARGE SCALE GENOMIC DNA]</scope>
    <source>
        <strain evidence="2 3">CSF55</strain>
    </source>
</reference>
<feature type="region of interest" description="Disordered" evidence="1">
    <location>
        <begin position="143"/>
        <end position="172"/>
    </location>
</feature>
<gene>
    <name evidence="2" type="ORF">O9G_004846</name>
</gene>
<evidence type="ECO:0000313" key="3">
    <source>
        <dbReference type="Proteomes" id="UP000030755"/>
    </source>
</evidence>
<sequence>MDQHSLLKSLDAFLNTENEKSNIWSQFLADYSNCKFGESLTGKVQELDARLKDCNFLDETCETRNLILELVESIKSIVDDKARVLEVAKEEETGVEIEENKGFDNGNDNCNSRDNQLEEIEHENQIEENNDYENNHVSVHENSIEKNEEKDHVSVHENSTENNEDNEESPENTIRHLKNTVEESKESCYMSFKSINNNSEKEDITVIPEMEPNEADKQARVFPKPEYTPELQQRTETLESRWRVKQGLKSVYTTQRPAFGKPLDKKPEVNRIPNSPLSIPLGLQLPSPIPPRQSNENESENFEDAQEIKERTMILSIASLAEPPELLKPEEMTRKFNYRFKGAAALKYSLNFTSNQAACIEFNGNSIYNINLKNAKKG</sequence>
<protein>
    <submittedName>
        <fullName evidence="2">Uncharacterized protein</fullName>
    </submittedName>
</protein>